<dbReference type="InterPro" id="IPR052762">
    <property type="entry name" value="PCW_deacetylase/CE"/>
</dbReference>
<keyword evidence="5" id="KW-0378">Hydrolase</keyword>
<evidence type="ECO:0000256" key="1">
    <source>
        <dbReference type="SAM" id="MobiDB-lite"/>
    </source>
</evidence>
<proteinExistence type="predicted"/>
<evidence type="ECO:0000259" key="3">
    <source>
        <dbReference type="Pfam" id="PF17996"/>
    </source>
</evidence>
<dbReference type="CDD" id="cd01831">
    <property type="entry name" value="Endoglucanase_E_like"/>
    <property type="match status" value="1"/>
</dbReference>
<evidence type="ECO:0000313" key="5">
    <source>
        <dbReference type="EMBL" id="SFR96815.1"/>
    </source>
</evidence>
<evidence type="ECO:0000313" key="6">
    <source>
        <dbReference type="Proteomes" id="UP000199659"/>
    </source>
</evidence>
<accession>A0A1I6L032</accession>
<dbReference type="GO" id="GO:0052689">
    <property type="term" value="F:carboxylic ester hydrolase activity"/>
    <property type="evidence" value="ECO:0007669"/>
    <property type="project" value="InterPro"/>
</dbReference>
<dbReference type="OrthoDB" id="9801375at2"/>
<dbReference type="Pfam" id="PF18259">
    <property type="entry name" value="CBM65_1"/>
    <property type="match status" value="2"/>
</dbReference>
<name>A0A1I6L032_9FIRM</name>
<keyword evidence="6" id="KW-1185">Reference proteome</keyword>
<dbReference type="InterPro" id="IPR036514">
    <property type="entry name" value="SGNH_hydro_sf"/>
</dbReference>
<organism evidence="5 6">
    <name type="scientific">Anaeromicropila populeti</name>
    <dbReference type="NCBI Taxonomy" id="37658"/>
    <lineage>
        <taxon>Bacteria</taxon>
        <taxon>Bacillati</taxon>
        <taxon>Bacillota</taxon>
        <taxon>Clostridia</taxon>
        <taxon>Lachnospirales</taxon>
        <taxon>Lachnospiraceae</taxon>
        <taxon>Anaeromicropila</taxon>
    </lineage>
</organism>
<keyword evidence="2" id="KW-0732">Signal</keyword>
<dbReference type="PANTHER" id="PTHR37834:SF2">
    <property type="entry name" value="ESTERASE, SGNH HYDROLASE-TYPE"/>
    <property type="match status" value="1"/>
</dbReference>
<dbReference type="Pfam" id="PF17996">
    <property type="entry name" value="CE2_N"/>
    <property type="match status" value="1"/>
</dbReference>
<feature type="chain" id="PRO_5011607593" evidence="2">
    <location>
        <begin position="28"/>
        <end position="735"/>
    </location>
</feature>
<feature type="domain" description="Carbohydrate esterase 2 N-terminal" evidence="3">
    <location>
        <begin position="398"/>
        <end position="505"/>
    </location>
</feature>
<dbReference type="InterPro" id="IPR037461">
    <property type="entry name" value="CtCE2-like_dom"/>
</dbReference>
<dbReference type="PANTHER" id="PTHR37834">
    <property type="entry name" value="GDSL-LIKE LIPASE/ACYLHYDROLASE DOMAIN PROTEIN (AFU_ORTHOLOGUE AFUA_2G00620)"/>
    <property type="match status" value="1"/>
</dbReference>
<dbReference type="SUPFAM" id="SSF52266">
    <property type="entry name" value="SGNH hydrolase"/>
    <property type="match status" value="1"/>
</dbReference>
<evidence type="ECO:0000256" key="2">
    <source>
        <dbReference type="SAM" id="SignalP"/>
    </source>
</evidence>
<protein>
    <submittedName>
        <fullName evidence="5">GDSL-like Lipase/Acylhydrolase family protein</fullName>
    </submittedName>
</protein>
<dbReference type="InterPro" id="IPR001087">
    <property type="entry name" value="GDSL"/>
</dbReference>
<feature type="domain" description="Carbohydrate binding module 65" evidence="4">
    <location>
        <begin position="39"/>
        <end position="149"/>
    </location>
</feature>
<sequence length="735" mass="79441">MKRLNKILSFVLVFAIMVTVIPVTVSADTATGSGTVNLFSGSKAASTWTQVLTYDTVKNNGTFNPAIIKENGYFQATFTGNKEGLQMIFQSWSGGSGWAIVVPSEITTSLDGSYLAKFTYSDITASYGTNFSVLDRLYFNTTTGAITLTSLDYVSEAPAPTETVEPTIIPTPVPSATVEPTITPTPVPSATVEPTVTPTPVPSATVETTITPTPVPSATVEPTVTPTQSAPADENRINLFNGSEDVPTWTQGLRIPTLKNGGVLDTSVVNEDGYFAVTYTESRDSLKLIFQSWSGGGGWITVSPTIIKKNSYKNYTAIFDYDTVAADYGTKFTALDAIYVLTTNGAITLKSVDYVTSGVQNAIADASPTPVPSVEPTYVPGELAERTFLPDDTHVKAIGRTYVDADGTRWITNTASGIEFTFTGTKASVTVKTSYTEDTTNQARIGIFVNGALVMDDMIDEMEKTYTFFQNATSKAVSVRIIKLSESPFIPLAISNISVTSTADIQPEQEKTHKIEFIGDSITCGYGVDDENIYGGFKTATENGSKTYAYKTAAALNADYSIIAASGFGIISGYTSGAINSTQTIPPYYNDLGFSWYSFADGSNPTNMEWDFNQFQPDAVVINLGTNDNSYCGTNALRKAEFVEGYIAFLKQIRAKNPDAMIFCTLGIMGQELYPQIQEAVLQYTAETNDTRVTCMQFDVQAMSDGICVDWHPSEKTHTKAADLLTDYIGYVMGW</sequence>
<reference evidence="5 6" key="1">
    <citation type="submission" date="2016-10" db="EMBL/GenBank/DDBJ databases">
        <authorList>
            <person name="de Groot N.N."/>
        </authorList>
    </citation>
    <scope>NUCLEOTIDE SEQUENCE [LARGE SCALE GENOMIC DNA]</scope>
    <source>
        <strain evidence="5 6">743A</strain>
    </source>
</reference>
<dbReference type="Proteomes" id="UP000199659">
    <property type="component" value="Unassembled WGS sequence"/>
</dbReference>
<dbReference type="RefSeq" id="WP_092562261.1">
    <property type="nucleotide sequence ID" value="NZ_FOYZ01000012.1"/>
</dbReference>
<dbReference type="Pfam" id="PF00657">
    <property type="entry name" value="Lipase_GDSL"/>
    <property type="match status" value="1"/>
</dbReference>
<dbReference type="InterPro" id="IPR040877">
    <property type="entry name" value="CBM65_1"/>
</dbReference>
<feature type="signal peptide" evidence="2">
    <location>
        <begin position="1"/>
        <end position="27"/>
    </location>
</feature>
<dbReference type="STRING" id="37658.SAMN05661086_02937"/>
<feature type="region of interest" description="Disordered" evidence="1">
    <location>
        <begin position="162"/>
        <end position="234"/>
    </location>
</feature>
<dbReference type="InterPro" id="IPR040794">
    <property type="entry name" value="CE2_N"/>
</dbReference>
<dbReference type="Gene3D" id="2.60.120.1070">
    <property type="match status" value="2"/>
</dbReference>
<feature type="compositionally biased region" description="Polar residues" evidence="1">
    <location>
        <begin position="220"/>
        <end position="230"/>
    </location>
</feature>
<evidence type="ECO:0000259" key="4">
    <source>
        <dbReference type="Pfam" id="PF18259"/>
    </source>
</evidence>
<dbReference type="Gene3D" id="3.40.50.1110">
    <property type="entry name" value="SGNH hydrolase"/>
    <property type="match status" value="1"/>
</dbReference>
<dbReference type="Gene3D" id="2.60.120.260">
    <property type="entry name" value="Galactose-binding domain-like"/>
    <property type="match status" value="1"/>
</dbReference>
<dbReference type="AlphaFoldDB" id="A0A1I6L032"/>
<dbReference type="EMBL" id="FOYZ01000012">
    <property type="protein sequence ID" value="SFR96815.1"/>
    <property type="molecule type" value="Genomic_DNA"/>
</dbReference>
<feature type="domain" description="Carbohydrate binding module 65" evidence="4">
    <location>
        <begin position="240"/>
        <end position="352"/>
    </location>
</feature>
<gene>
    <name evidence="5" type="ORF">SAMN05661086_02937</name>
</gene>
<feature type="compositionally biased region" description="Low complexity" evidence="1">
    <location>
        <begin position="177"/>
        <end position="212"/>
    </location>
</feature>